<proteinExistence type="predicted"/>
<dbReference type="Proteomes" id="UP000315235">
    <property type="component" value="Unassembled WGS sequence"/>
</dbReference>
<dbReference type="Pfam" id="PF20232">
    <property type="entry name" value="T6SS_FHA_C"/>
    <property type="match status" value="1"/>
</dbReference>
<evidence type="ECO:0000313" key="4">
    <source>
        <dbReference type="Proteomes" id="UP000315235"/>
    </source>
</evidence>
<evidence type="ECO:0000259" key="2">
    <source>
        <dbReference type="PROSITE" id="PS50006"/>
    </source>
</evidence>
<feature type="domain" description="FHA" evidence="2">
    <location>
        <begin position="31"/>
        <end position="83"/>
    </location>
</feature>
<dbReference type="SMART" id="SM00240">
    <property type="entry name" value="FHA"/>
    <property type="match status" value="1"/>
</dbReference>
<dbReference type="InterPro" id="IPR008984">
    <property type="entry name" value="SMAD_FHA_dom_sf"/>
</dbReference>
<name>A0A553H4X0_9PSED</name>
<organism evidence="3 4">
    <name type="scientific">Pseudomonas mangiferae</name>
    <dbReference type="NCBI Taxonomy" id="2593654"/>
    <lineage>
        <taxon>Bacteria</taxon>
        <taxon>Pseudomonadati</taxon>
        <taxon>Pseudomonadota</taxon>
        <taxon>Gammaproteobacteria</taxon>
        <taxon>Pseudomonadales</taxon>
        <taxon>Pseudomonadaceae</taxon>
        <taxon>Pseudomonas</taxon>
    </lineage>
</organism>
<dbReference type="InterPro" id="IPR017735">
    <property type="entry name" value="T6SS_FHA"/>
</dbReference>
<dbReference type="EMBL" id="VJOY01000001">
    <property type="protein sequence ID" value="TRX76777.1"/>
    <property type="molecule type" value="Genomic_DNA"/>
</dbReference>
<dbReference type="PROSITE" id="PS50006">
    <property type="entry name" value="FHA_DOMAIN"/>
    <property type="match status" value="1"/>
</dbReference>
<dbReference type="AlphaFoldDB" id="A0A553H4X0"/>
<dbReference type="InterPro" id="IPR046883">
    <property type="entry name" value="T6SS_FHA_C"/>
</dbReference>
<sequence length="568" mass="59894">MPAAKMELVVLSYNGEAPSAPISRSFDKDELTVGRSPTNDLVLDDPDRLISRFQARMRLTPTGEATLANISSNSIILVNEAEIPPGGSGTVRLSDRILVGRYLLGLREREAAVDFAQPADPFLAQPANAYSGTAPMAVIPEDFDVFAIPAKPVEASPLGEISLSDFEDPQGLARAVIDELPLSGAAELPAAPGEALYRERMLDVASPKLDPMAMFGGQGDVLDVLAPAESLALDHGLEVDSLFHTPAVLQEARAEAKPASLGEPDALFIDGISLGSEQPLATPPASAPAIPAAPVLPPEADSAPVDDPLAALMATAVETPAIPAPFSKPVAQPAPPPPKAKPVASSPLPPVAEGKASAPPAAAAPAASADLAALRAAFARGCGMPETSLPELTPAFMETVGRLFASMTAGTIRLIHARSATKHEMRANVTIIATAGNNPLKFAPDAQSAISQLLGHRFPGFMEPLRAIEDAFDDLSAHQVGLLAGARSAMYDVVGRFSPDRLQKRLGEETLLQTLVPAMRKAKLWELYENGFTEIAGEAREEFEALFENAFARAYEQEIERIYAGREE</sequence>
<dbReference type="Gene3D" id="2.60.200.20">
    <property type="match status" value="1"/>
</dbReference>
<accession>A0A553H4X0</accession>
<dbReference type="OrthoDB" id="273564at2"/>
<protein>
    <submittedName>
        <fullName evidence="3">Type VI secretion system-associated FHA domain protein TagH</fullName>
    </submittedName>
</protein>
<reference evidence="3 4" key="1">
    <citation type="submission" date="2019-07" db="EMBL/GenBank/DDBJ databases">
        <title>Pseudomonas mangiferae sp. nov., isolated from bark of mango tree in Thailand.</title>
        <authorList>
            <person name="Srisuk N."/>
            <person name="Anurat P."/>
        </authorList>
    </citation>
    <scope>NUCLEOTIDE SEQUENCE [LARGE SCALE GENOMIC DNA]</scope>
    <source>
        <strain evidence="3 4">DMKU_BBB3-04</strain>
    </source>
</reference>
<evidence type="ECO:0000256" key="1">
    <source>
        <dbReference type="SAM" id="MobiDB-lite"/>
    </source>
</evidence>
<gene>
    <name evidence="3" type="primary">tagH</name>
    <name evidence="3" type="ORF">FM069_01790</name>
</gene>
<evidence type="ECO:0000313" key="3">
    <source>
        <dbReference type="EMBL" id="TRX76777.1"/>
    </source>
</evidence>
<feature type="region of interest" description="Disordered" evidence="1">
    <location>
        <begin position="324"/>
        <end position="358"/>
    </location>
</feature>
<comment type="caution">
    <text evidence="3">The sequence shown here is derived from an EMBL/GenBank/DDBJ whole genome shotgun (WGS) entry which is preliminary data.</text>
</comment>
<dbReference type="InterPro" id="IPR000253">
    <property type="entry name" value="FHA_dom"/>
</dbReference>
<dbReference type="SUPFAM" id="SSF49879">
    <property type="entry name" value="SMAD/FHA domain"/>
    <property type="match status" value="1"/>
</dbReference>
<dbReference type="Pfam" id="PF00498">
    <property type="entry name" value="FHA"/>
    <property type="match status" value="1"/>
</dbReference>
<dbReference type="CDD" id="cd00060">
    <property type="entry name" value="FHA"/>
    <property type="match status" value="1"/>
</dbReference>
<keyword evidence="4" id="KW-1185">Reference proteome</keyword>
<feature type="region of interest" description="Disordered" evidence="1">
    <location>
        <begin position="279"/>
        <end position="304"/>
    </location>
</feature>
<dbReference type="NCBIfam" id="TIGR03354">
    <property type="entry name" value="VI_FHA"/>
    <property type="match status" value="1"/>
</dbReference>